<accession>A0AAV0Y267</accession>
<keyword evidence="3" id="KW-1185">Reference proteome</keyword>
<reference evidence="2 3" key="1">
    <citation type="submission" date="2023-01" db="EMBL/GenBank/DDBJ databases">
        <authorList>
            <person name="Whitehead M."/>
        </authorList>
    </citation>
    <scope>NUCLEOTIDE SEQUENCE [LARGE SCALE GENOMIC DNA]</scope>
</reference>
<comment type="caution">
    <text evidence="2">The sequence shown here is derived from an EMBL/GenBank/DDBJ whole genome shotgun (WGS) entry which is preliminary data.</text>
</comment>
<dbReference type="AlphaFoldDB" id="A0AAV0Y267"/>
<evidence type="ECO:0000256" key="1">
    <source>
        <dbReference type="SAM" id="MobiDB-lite"/>
    </source>
</evidence>
<feature type="region of interest" description="Disordered" evidence="1">
    <location>
        <begin position="752"/>
        <end position="776"/>
    </location>
</feature>
<gene>
    <name evidence="2" type="ORF">MEUPH1_LOCUS28483</name>
</gene>
<proteinExistence type="predicted"/>
<name>A0AAV0Y267_9HEMI</name>
<feature type="compositionally biased region" description="Basic and acidic residues" evidence="1">
    <location>
        <begin position="761"/>
        <end position="776"/>
    </location>
</feature>
<organism evidence="2 3">
    <name type="scientific">Macrosiphum euphorbiae</name>
    <name type="common">potato aphid</name>
    <dbReference type="NCBI Taxonomy" id="13131"/>
    <lineage>
        <taxon>Eukaryota</taxon>
        <taxon>Metazoa</taxon>
        <taxon>Ecdysozoa</taxon>
        <taxon>Arthropoda</taxon>
        <taxon>Hexapoda</taxon>
        <taxon>Insecta</taxon>
        <taxon>Pterygota</taxon>
        <taxon>Neoptera</taxon>
        <taxon>Paraneoptera</taxon>
        <taxon>Hemiptera</taxon>
        <taxon>Sternorrhyncha</taxon>
        <taxon>Aphidomorpha</taxon>
        <taxon>Aphidoidea</taxon>
        <taxon>Aphididae</taxon>
        <taxon>Macrosiphini</taxon>
        <taxon>Macrosiphum</taxon>
    </lineage>
</organism>
<feature type="region of interest" description="Disordered" evidence="1">
    <location>
        <begin position="800"/>
        <end position="831"/>
    </location>
</feature>
<protein>
    <submittedName>
        <fullName evidence="2">Uncharacterized protein</fullName>
    </submittedName>
</protein>
<evidence type="ECO:0000313" key="3">
    <source>
        <dbReference type="Proteomes" id="UP001160148"/>
    </source>
</evidence>
<dbReference type="EMBL" id="CARXXK010001250">
    <property type="protein sequence ID" value="CAI6374910.1"/>
    <property type="molecule type" value="Genomic_DNA"/>
</dbReference>
<dbReference type="Proteomes" id="UP001160148">
    <property type="component" value="Unassembled WGS sequence"/>
</dbReference>
<evidence type="ECO:0000313" key="2">
    <source>
        <dbReference type="EMBL" id="CAI6374910.1"/>
    </source>
</evidence>
<sequence>MVFFEAHILLSCSLKVGRKCDENSWLLTNCMHYDDYRTEADFLENVIRKRQSYMACLAYKANQRKRVNHQSVPIVLGTYLDYCIRGAEAVKRTRSQWGQVIIRGMSKMYFSFSTFDALSMHVRKCKGVKSVEWFFYVDNEGVALSYFNKTVQVVYKRKTVTNVDDSRLWTTLVNSASPFVNRSGSVDGSDYLDMFDIMLTYPYDMNDLKNRQFLNSGAIINKVIEHNLSRRKKKKNIGGVRLSEIFENANFFNILSKKSAYDGDDWNKNYPQNYDSTLHEGRSNKTAHYISTVTRASNEAFRNSSALVYPRDAFNYLCALNTKDLKAACEQNVLADFVMMSEESDEQIVFSYLYDVSKRGGANILLILNGFLINRRCDWTFTEFLKMKRNDFCRHVTTKYYYPYVYVFTKDSIPIKYSAEHDVYFSPAETQEYGIKFEEGSQFSTTVKCLDPHSLIKNPPAKSTVSINDIKGSVANVTSDFHKRLMCSTLGITCYIEIDDAKKKNILNSSLMATGQTPPGEYFDEVARMFGDSKPELVDTDRGKAMRSLLNMYDLRTLEYRCERYKNTTYAYIPDSKLNRQVRDYGSLILGSDMYDPPDPWNLRAWVMFGNVQGTCVEDGVVMDTKFVKMVPPVMYNACISVEFIFKTVKNSKHVRFIPVNGETSDTLIGCVVTDGEVYVKHSRHCNVLVTNIGNHYYHLVHFKPKHQYHDIGIDSVKTEKTLTVLIRGTHVGSFGVGTKIANLFGQKNDRQRPVKVLGSDARRPKSARSDRFQRRVADRARVRGTGAVHAGVARLRHRAEQGTAGSAGHSHTRHTPVHEHKDFRHKGRHPGQRERFRFAIAVFHDAGAAHGSGAERRVERHQHARI</sequence>